<organism evidence="2">
    <name type="scientific">Prochloron didemni</name>
    <dbReference type="NCBI Taxonomy" id="1216"/>
    <lineage>
        <taxon>Bacteria</taxon>
        <taxon>Bacillati</taxon>
        <taxon>Cyanobacteriota</taxon>
        <taxon>Cyanophyceae</taxon>
        <taxon>Oscillatoriophycideae</taxon>
        <taxon>Chroococcales</taxon>
        <taxon>Prochloraceae</taxon>
        <taxon>Prochloron</taxon>
    </lineage>
</organism>
<dbReference type="SUPFAM" id="SSF52540">
    <property type="entry name" value="P-loop containing nucleoside triphosphate hydrolases"/>
    <property type="match status" value="1"/>
</dbReference>
<dbReference type="EMBL" id="AY590470">
    <property type="protein sequence ID" value="AAT37520.1"/>
    <property type="molecule type" value="Genomic_DNA"/>
</dbReference>
<proteinExistence type="predicted"/>
<dbReference type="Pfam" id="PF13469">
    <property type="entry name" value="Sulfotransfer_3"/>
    <property type="match status" value="1"/>
</dbReference>
<dbReference type="AlphaFoldDB" id="Q68RS5"/>
<dbReference type="GO" id="GO:0008476">
    <property type="term" value="F:protein-tyrosine sulfotransferase activity"/>
    <property type="evidence" value="ECO:0007669"/>
    <property type="project" value="InterPro"/>
</dbReference>
<accession>Q68RS5</accession>
<keyword evidence="1" id="KW-0808">Transferase</keyword>
<evidence type="ECO:0008006" key="3">
    <source>
        <dbReference type="Google" id="ProtNLM"/>
    </source>
</evidence>
<sequence>MNELSPVITLGENLIFIVGCPRSGTTYLRRLISSLPQIQSGPESHLFDHVGPFMDLWHGYLATRERDGDSAVGLPLYFTHEEFVDIARKLVSELMKPMLQPLKEGEFFLEKSPTHALHLHTIHELLPKARIIHILRDPRDVVASLLAVSKNWSWAPSKSSEAAQVWCDYVNQVKKTAPLLADGTLFELRYESLIDRPTESLLAIANFLGMDWSPESIRNAIQTNSIEATRAKLGKHSVRRGQYNGWKQDLSWFDKLQVWQVAHSTMATVGYNWNVPW</sequence>
<name>Q68RS5_PRODI</name>
<protein>
    <recommendedName>
        <fullName evidence="3">Sulfotransferase</fullName>
    </recommendedName>
</protein>
<dbReference type="Gene3D" id="3.40.50.300">
    <property type="entry name" value="P-loop containing nucleotide triphosphate hydrolases"/>
    <property type="match status" value="1"/>
</dbReference>
<dbReference type="InterPro" id="IPR027417">
    <property type="entry name" value="P-loop_NTPase"/>
</dbReference>
<evidence type="ECO:0000256" key="1">
    <source>
        <dbReference type="ARBA" id="ARBA00022679"/>
    </source>
</evidence>
<evidence type="ECO:0000313" key="2">
    <source>
        <dbReference type="EMBL" id="AAT37520.1"/>
    </source>
</evidence>
<reference evidence="2" key="1">
    <citation type="journal article" date="2004" name="J. Nat. Prod.">
        <title>Genetic evidence supports secondary metabolic diversity in Prochloron spp., the cyanobacterial symbiont of a tropical ascidian.</title>
        <authorList>
            <person name="Schmidt E.W."/>
            <person name="Sudek S."/>
            <person name="Haygood M.G."/>
        </authorList>
    </citation>
    <scope>NUCLEOTIDE SEQUENCE</scope>
</reference>
<dbReference type="InterPro" id="IPR026634">
    <property type="entry name" value="TPST-like"/>
</dbReference>
<dbReference type="PANTHER" id="PTHR12788:SF10">
    <property type="entry name" value="PROTEIN-TYROSINE SULFOTRANSFERASE"/>
    <property type="match status" value="1"/>
</dbReference>
<dbReference type="PANTHER" id="PTHR12788">
    <property type="entry name" value="PROTEIN-TYROSINE SULFOTRANSFERASE 2"/>
    <property type="match status" value="1"/>
</dbReference>